<feature type="compositionally biased region" description="Low complexity" evidence="1">
    <location>
        <begin position="238"/>
        <end position="252"/>
    </location>
</feature>
<feature type="compositionally biased region" description="Basic and acidic residues" evidence="1">
    <location>
        <begin position="55"/>
        <end position="72"/>
    </location>
</feature>
<proteinExistence type="predicted"/>
<feature type="region of interest" description="Disordered" evidence="1">
    <location>
        <begin position="34"/>
        <end position="72"/>
    </location>
</feature>
<gene>
    <name evidence="2" type="ORF">HLH33_00640</name>
</gene>
<evidence type="ECO:0000313" key="3">
    <source>
        <dbReference type="Proteomes" id="UP000550787"/>
    </source>
</evidence>
<organism evidence="2 3">
    <name type="scientific">Gluconacetobacter diazotrophicus</name>
    <name type="common">Acetobacter diazotrophicus</name>
    <dbReference type="NCBI Taxonomy" id="33996"/>
    <lineage>
        <taxon>Bacteria</taxon>
        <taxon>Pseudomonadati</taxon>
        <taxon>Pseudomonadota</taxon>
        <taxon>Alphaproteobacteria</taxon>
        <taxon>Acetobacterales</taxon>
        <taxon>Acetobacteraceae</taxon>
        <taxon>Gluconacetobacter</taxon>
    </lineage>
</organism>
<sequence>MRDSERLYWRNVREAAEDGDIKAKAIMEARAAARLRQDSDNRPPTSNLMDPTASFKEHIRKEQIGKPPDTDAERVIYDERMRDLAEVDAKEGTSGHAAAARAFDQKWIQPERDARKAARQAAENPEREAPIPSRAAPTAEQVWGVDTADVPTPAHHEGAPAATVIEALPPSKIYSDAEMLAASIPMSQQNAEVPSIQTATTPATPSTMATRTIRPAPPVRDQVLGVGRGRTIVAPPARTTAAKPRPAAANAPHVRSAPPGQRVTNPHPAMRTTAIRPTQASGRTDRNAPDVAQGRAQPIRPAGMASRPRATSPLCDAMDAGRAASKQQPQQQTRAHTVSR</sequence>
<accession>A0A7W4FBY9</accession>
<dbReference type="EMBL" id="JABEQG010000001">
    <property type="protein sequence ID" value="MBB2154827.1"/>
    <property type="molecule type" value="Genomic_DNA"/>
</dbReference>
<feature type="region of interest" description="Disordered" evidence="1">
    <location>
        <begin position="111"/>
        <end position="140"/>
    </location>
</feature>
<evidence type="ECO:0000256" key="1">
    <source>
        <dbReference type="SAM" id="MobiDB-lite"/>
    </source>
</evidence>
<dbReference type="Proteomes" id="UP000550787">
    <property type="component" value="Unassembled WGS sequence"/>
</dbReference>
<dbReference type="AlphaFoldDB" id="A0A7W4FBY9"/>
<name>A0A7W4FBY9_GLUDI</name>
<feature type="region of interest" description="Disordered" evidence="1">
    <location>
        <begin position="238"/>
        <end position="340"/>
    </location>
</feature>
<protein>
    <submittedName>
        <fullName evidence="2">Uncharacterized protein</fullName>
    </submittedName>
</protein>
<evidence type="ECO:0000313" key="2">
    <source>
        <dbReference type="EMBL" id="MBB2154827.1"/>
    </source>
</evidence>
<feature type="compositionally biased region" description="Polar residues" evidence="1">
    <location>
        <begin position="325"/>
        <end position="340"/>
    </location>
</feature>
<dbReference type="RefSeq" id="WP_183115253.1">
    <property type="nucleotide sequence ID" value="NZ_JABEQG010000001.1"/>
</dbReference>
<reference evidence="2 3" key="1">
    <citation type="submission" date="2020-04" db="EMBL/GenBank/DDBJ databases">
        <title>Description of novel Gluconacetobacter.</title>
        <authorList>
            <person name="Sombolestani A."/>
        </authorList>
    </citation>
    <scope>NUCLEOTIDE SEQUENCE [LARGE SCALE GENOMIC DNA]</scope>
    <source>
        <strain evidence="2 3">LMG 7603</strain>
    </source>
</reference>
<comment type="caution">
    <text evidence="2">The sequence shown here is derived from an EMBL/GenBank/DDBJ whole genome shotgun (WGS) entry which is preliminary data.</text>
</comment>